<dbReference type="AlphaFoldDB" id="A0A0F9SD29"/>
<dbReference type="NCBIfam" id="TIGR02027">
    <property type="entry name" value="rpoA"/>
    <property type="match status" value="1"/>
</dbReference>
<reference evidence="9" key="1">
    <citation type="journal article" date="2015" name="Nature">
        <title>Complex archaea that bridge the gap between prokaryotes and eukaryotes.</title>
        <authorList>
            <person name="Spang A."/>
            <person name="Saw J.H."/>
            <person name="Jorgensen S.L."/>
            <person name="Zaremba-Niedzwiedzka K."/>
            <person name="Martijn J."/>
            <person name="Lind A.E."/>
            <person name="van Eijk R."/>
            <person name="Schleper C."/>
            <person name="Guy L."/>
            <person name="Ettema T.J."/>
        </authorList>
    </citation>
    <scope>NUCLEOTIDE SEQUENCE</scope>
</reference>
<dbReference type="Gene3D" id="1.10.150.20">
    <property type="entry name" value="5' to 3' exonuclease, C-terminal subdomain"/>
    <property type="match status" value="1"/>
</dbReference>
<dbReference type="InterPro" id="IPR011262">
    <property type="entry name" value="DNA-dir_RNA_pol_insert"/>
</dbReference>
<name>A0A0F9SD29_9ZZZZ</name>
<evidence type="ECO:0000256" key="2">
    <source>
        <dbReference type="ARBA" id="ARBA00012418"/>
    </source>
</evidence>
<evidence type="ECO:0000256" key="1">
    <source>
        <dbReference type="ARBA" id="ARBA00007123"/>
    </source>
</evidence>
<gene>
    <name evidence="9" type="ORF">LCGC14_0486360</name>
</gene>
<dbReference type="Pfam" id="PF03118">
    <property type="entry name" value="RNA_pol_A_CTD"/>
    <property type="match status" value="1"/>
</dbReference>
<dbReference type="NCBIfam" id="NF003513">
    <property type="entry name" value="PRK05182.1-2"/>
    <property type="match status" value="1"/>
</dbReference>
<feature type="domain" description="DNA-directed RNA polymerase RpoA/D/Rpb3-type" evidence="8">
    <location>
        <begin position="25"/>
        <end position="234"/>
    </location>
</feature>
<dbReference type="SUPFAM" id="SSF55257">
    <property type="entry name" value="RBP11-like subunits of RNA polymerase"/>
    <property type="match status" value="1"/>
</dbReference>
<evidence type="ECO:0000313" key="9">
    <source>
        <dbReference type="EMBL" id="KKN64939.1"/>
    </source>
</evidence>
<dbReference type="GO" id="GO:0003677">
    <property type="term" value="F:DNA binding"/>
    <property type="evidence" value="ECO:0007669"/>
    <property type="project" value="InterPro"/>
</dbReference>
<dbReference type="SUPFAM" id="SSF47789">
    <property type="entry name" value="C-terminal domain of RNA polymerase alpha subunit"/>
    <property type="match status" value="1"/>
</dbReference>
<proteinExistence type="inferred from homology"/>
<organism evidence="9">
    <name type="scientific">marine sediment metagenome</name>
    <dbReference type="NCBI Taxonomy" id="412755"/>
    <lineage>
        <taxon>unclassified sequences</taxon>
        <taxon>metagenomes</taxon>
        <taxon>ecological metagenomes</taxon>
    </lineage>
</organism>
<evidence type="ECO:0000256" key="7">
    <source>
        <dbReference type="ARBA" id="ARBA00048552"/>
    </source>
</evidence>
<evidence type="ECO:0000256" key="5">
    <source>
        <dbReference type="ARBA" id="ARBA00022695"/>
    </source>
</evidence>
<dbReference type="InterPro" id="IPR036643">
    <property type="entry name" value="RNApol_insert_sf"/>
</dbReference>
<dbReference type="InterPro" id="IPR011260">
    <property type="entry name" value="RNAP_asu_C"/>
</dbReference>
<keyword evidence="5" id="KW-0548">Nucleotidyltransferase</keyword>
<comment type="caution">
    <text evidence="9">The sequence shown here is derived from an EMBL/GenBank/DDBJ whole genome shotgun (WGS) entry which is preliminary data.</text>
</comment>
<dbReference type="EC" id="2.7.7.6" evidence="2"/>
<sequence>MRIRWRGLELPTRVISDATVSTPTYGRFRVEPFERGFGITVGNSLRRILLSSLEGAAVTSIQIEGAEHEFTAMPGVMEDVADIILNVKSLVLKAHTDEARLLRVRSEVKGPVTAGMIESDPAVEIINPDMVLATLTDDVLFDMEMMVQTGRGYLPDDEQIDLEADQEIGRIFVDAVFSPVTRVRYRTEETRVGQKVNYDRLVLEIWTNGTITPEMAMVEAAKILRKHLNPFVQYFEVGEEIVDSGPAQAAADIDTEMQQKLNMSIHELELSVRSNNCLEAAKIDTVGQLAGHSEAELLRIRSFGKTSLREIKRKLADLGLPLGTAASLPEEQMVGAGENDDT</sequence>
<dbReference type="FunFam" id="2.170.120.12:FF:000001">
    <property type="entry name" value="DNA-directed RNA polymerase subunit alpha"/>
    <property type="match status" value="1"/>
</dbReference>
<dbReference type="GO" id="GO:0005737">
    <property type="term" value="C:cytoplasm"/>
    <property type="evidence" value="ECO:0007669"/>
    <property type="project" value="UniProtKB-ARBA"/>
</dbReference>
<evidence type="ECO:0000256" key="3">
    <source>
        <dbReference type="ARBA" id="ARBA00022478"/>
    </source>
</evidence>
<dbReference type="GO" id="GO:0006351">
    <property type="term" value="P:DNA-templated transcription"/>
    <property type="evidence" value="ECO:0007669"/>
    <property type="project" value="InterPro"/>
</dbReference>
<dbReference type="NCBIfam" id="NF003519">
    <property type="entry name" value="PRK05182.2-5"/>
    <property type="match status" value="1"/>
</dbReference>
<accession>A0A0F9SD29</accession>
<protein>
    <recommendedName>
        <fullName evidence="2">DNA-directed RNA polymerase</fullName>
        <ecNumber evidence="2">2.7.7.6</ecNumber>
    </recommendedName>
</protein>
<dbReference type="HAMAP" id="MF_00059">
    <property type="entry name" value="RNApol_bact_RpoA"/>
    <property type="match status" value="1"/>
</dbReference>
<dbReference type="CDD" id="cd06928">
    <property type="entry name" value="RNAP_alpha_NTD"/>
    <property type="match status" value="1"/>
</dbReference>
<evidence type="ECO:0000256" key="4">
    <source>
        <dbReference type="ARBA" id="ARBA00022679"/>
    </source>
</evidence>
<dbReference type="GO" id="GO:0003899">
    <property type="term" value="F:DNA-directed RNA polymerase activity"/>
    <property type="evidence" value="ECO:0007669"/>
    <property type="project" value="UniProtKB-EC"/>
</dbReference>
<dbReference type="Pfam" id="PF01193">
    <property type="entry name" value="RNA_pol_L"/>
    <property type="match status" value="1"/>
</dbReference>
<comment type="similarity">
    <text evidence="1">Belongs to the RNA polymerase alpha chain family.</text>
</comment>
<dbReference type="Gene3D" id="2.170.120.12">
    <property type="entry name" value="DNA-directed RNA polymerase, insert domain"/>
    <property type="match status" value="1"/>
</dbReference>
<keyword evidence="4" id="KW-0808">Transferase</keyword>
<evidence type="ECO:0000256" key="6">
    <source>
        <dbReference type="ARBA" id="ARBA00023163"/>
    </source>
</evidence>
<dbReference type="InterPro" id="IPR036603">
    <property type="entry name" value="RBP11-like"/>
</dbReference>
<dbReference type="GO" id="GO:0046983">
    <property type="term" value="F:protein dimerization activity"/>
    <property type="evidence" value="ECO:0007669"/>
    <property type="project" value="InterPro"/>
</dbReference>
<dbReference type="InterPro" id="IPR011773">
    <property type="entry name" value="DNA-dir_RpoA"/>
</dbReference>
<keyword evidence="3" id="KW-0240">DNA-directed RNA polymerase</keyword>
<dbReference type="SMART" id="SM00662">
    <property type="entry name" value="RPOLD"/>
    <property type="match status" value="1"/>
</dbReference>
<dbReference type="InterPro" id="IPR011263">
    <property type="entry name" value="DNA-dir_RNA_pol_RpoA/D/Rpb3"/>
</dbReference>
<dbReference type="Gene3D" id="3.30.1360.10">
    <property type="entry name" value="RNA polymerase, RBP11-like subunit"/>
    <property type="match status" value="1"/>
</dbReference>
<keyword evidence="6" id="KW-0804">Transcription</keyword>
<dbReference type="Pfam" id="PF01000">
    <property type="entry name" value="RNA_pol_A_bac"/>
    <property type="match status" value="1"/>
</dbReference>
<dbReference type="EMBL" id="LAZR01000539">
    <property type="protein sequence ID" value="KKN64939.1"/>
    <property type="molecule type" value="Genomic_DNA"/>
</dbReference>
<comment type="catalytic activity">
    <reaction evidence="7">
        <text>RNA(n) + a ribonucleoside 5'-triphosphate = RNA(n+1) + diphosphate</text>
        <dbReference type="Rhea" id="RHEA:21248"/>
        <dbReference type="Rhea" id="RHEA-COMP:14527"/>
        <dbReference type="Rhea" id="RHEA-COMP:17342"/>
        <dbReference type="ChEBI" id="CHEBI:33019"/>
        <dbReference type="ChEBI" id="CHEBI:61557"/>
        <dbReference type="ChEBI" id="CHEBI:140395"/>
        <dbReference type="EC" id="2.7.7.6"/>
    </reaction>
</comment>
<dbReference type="SUPFAM" id="SSF56553">
    <property type="entry name" value="Insert subdomain of RNA polymerase alpha subunit"/>
    <property type="match status" value="1"/>
</dbReference>
<dbReference type="GO" id="GO:0000428">
    <property type="term" value="C:DNA-directed RNA polymerase complex"/>
    <property type="evidence" value="ECO:0007669"/>
    <property type="project" value="UniProtKB-KW"/>
</dbReference>
<evidence type="ECO:0000259" key="8">
    <source>
        <dbReference type="SMART" id="SM00662"/>
    </source>
</evidence>